<gene>
    <name evidence="2" type="ORF">HJC23_010254</name>
</gene>
<evidence type="ECO:0000313" key="3">
    <source>
        <dbReference type="Proteomes" id="UP001516023"/>
    </source>
</evidence>
<name>A0ABD3Q0T1_9STRA</name>
<organism evidence="2 3">
    <name type="scientific">Cyclotella cryptica</name>
    <dbReference type="NCBI Taxonomy" id="29204"/>
    <lineage>
        <taxon>Eukaryota</taxon>
        <taxon>Sar</taxon>
        <taxon>Stramenopiles</taxon>
        <taxon>Ochrophyta</taxon>
        <taxon>Bacillariophyta</taxon>
        <taxon>Coscinodiscophyceae</taxon>
        <taxon>Thalassiosirophycidae</taxon>
        <taxon>Stephanodiscales</taxon>
        <taxon>Stephanodiscaceae</taxon>
        <taxon>Cyclotella</taxon>
    </lineage>
</organism>
<comment type="caution">
    <text evidence="2">The sequence shown here is derived from an EMBL/GenBank/DDBJ whole genome shotgun (WGS) entry which is preliminary data.</text>
</comment>
<keyword evidence="1" id="KW-0808">Transferase</keyword>
<keyword evidence="3" id="KW-1185">Reference proteome</keyword>
<evidence type="ECO:0000256" key="1">
    <source>
        <dbReference type="ARBA" id="ARBA00022679"/>
    </source>
</evidence>
<proteinExistence type="predicted"/>
<dbReference type="AlphaFoldDB" id="A0ABD3Q0T1"/>
<dbReference type="Gene3D" id="3.30.559.10">
    <property type="entry name" value="Chloramphenicol acetyltransferase-like domain"/>
    <property type="match status" value="2"/>
</dbReference>
<dbReference type="InterPro" id="IPR023213">
    <property type="entry name" value="CAT-like_dom_sf"/>
</dbReference>
<dbReference type="Proteomes" id="UP001516023">
    <property type="component" value="Unassembled WGS sequence"/>
</dbReference>
<dbReference type="PANTHER" id="PTHR31642">
    <property type="entry name" value="TRICHOTHECENE 3-O-ACETYLTRANSFERASE"/>
    <property type="match status" value="1"/>
</dbReference>
<dbReference type="PANTHER" id="PTHR31642:SF310">
    <property type="entry name" value="FATTY ALCOHOL:CAFFEOYL-COA ACYLTRANSFERASE"/>
    <property type="match status" value="1"/>
</dbReference>
<reference evidence="2 3" key="1">
    <citation type="journal article" date="2020" name="G3 (Bethesda)">
        <title>Improved Reference Genome for Cyclotella cryptica CCMP332, a Model for Cell Wall Morphogenesis, Salinity Adaptation, and Lipid Production in Diatoms (Bacillariophyta).</title>
        <authorList>
            <person name="Roberts W.R."/>
            <person name="Downey K.M."/>
            <person name="Ruck E.C."/>
            <person name="Traller J.C."/>
            <person name="Alverson A.J."/>
        </authorList>
    </citation>
    <scope>NUCLEOTIDE SEQUENCE [LARGE SCALE GENOMIC DNA]</scope>
    <source>
        <strain evidence="2 3">CCMP332</strain>
    </source>
</reference>
<dbReference type="InterPro" id="IPR050317">
    <property type="entry name" value="Plant_Fungal_Acyltransferase"/>
</dbReference>
<protein>
    <recommendedName>
        <fullName evidence="4">Acyltransferase</fullName>
    </recommendedName>
</protein>
<accession>A0ABD3Q0T1</accession>
<sequence length="554" mass="61741">MRCIGFAKKFISRTTHINSPLHQRRYLSSDFHKPSRIFLSTHVTEKFSVPLTLADVYLRDEQLPFAYAFRDTLDCESLISSWKEVLRRYPILGATADFSPGKVPTLECNVHDTVPMSFGESDLTLDQWLLQERSGQMQHVGWQSGGGAPTLSPLFDDLISAKWDAVENEGLESTCIDRKEHIATVRVTYFKGAGTAIGININHMLGDANSCFRICQVWGRAMRGLNHPMGASNDRAGATLTGMISPEMALLLNLDRDDKTSTVDGHSKFISFFETISSHWDEFIGTGTTNCTNEYESNSSERDHEYVRLEFSEELLQAMKSFGVIHCSLEKSHDSDDGAFVSTNDMITAMGWLIKRHISRKPEWNLSMVVNLRNRGGIDGFGCLEDSSIGIGLFGNALTSVIAKLPPSSSEDISLAQIWNAAVSIREALTNKMAKLEDLQILSRSGNAANSSYQGECFSSTSWMQFPLSHISFNDHPQSEGLHGFYGRPSFPLPLGDTYSSINVPCQRGGCTYKLLAPSRQVQSILALHRSISTDFLEWNRQRIANETSRFDSV</sequence>
<evidence type="ECO:0000313" key="2">
    <source>
        <dbReference type="EMBL" id="KAL3793682.1"/>
    </source>
</evidence>
<dbReference type="EMBL" id="JABMIG020000089">
    <property type="protein sequence ID" value="KAL3793682.1"/>
    <property type="molecule type" value="Genomic_DNA"/>
</dbReference>
<evidence type="ECO:0008006" key="4">
    <source>
        <dbReference type="Google" id="ProtNLM"/>
    </source>
</evidence>
<dbReference type="GO" id="GO:0016740">
    <property type="term" value="F:transferase activity"/>
    <property type="evidence" value="ECO:0007669"/>
    <property type="project" value="UniProtKB-KW"/>
</dbReference>